<dbReference type="EMBL" id="JASPKY010000055">
    <property type="protein sequence ID" value="KAK9744816.1"/>
    <property type="molecule type" value="Genomic_DNA"/>
</dbReference>
<evidence type="ECO:0000256" key="7">
    <source>
        <dbReference type="ARBA" id="ARBA00022801"/>
    </source>
</evidence>
<dbReference type="PANTHER" id="PTHR11705:SF91">
    <property type="entry name" value="FI01817P-RELATED"/>
    <property type="match status" value="1"/>
</dbReference>
<organism evidence="12 13">
    <name type="scientific">Popillia japonica</name>
    <name type="common">Japanese beetle</name>
    <dbReference type="NCBI Taxonomy" id="7064"/>
    <lineage>
        <taxon>Eukaryota</taxon>
        <taxon>Metazoa</taxon>
        <taxon>Ecdysozoa</taxon>
        <taxon>Arthropoda</taxon>
        <taxon>Hexapoda</taxon>
        <taxon>Insecta</taxon>
        <taxon>Pterygota</taxon>
        <taxon>Neoptera</taxon>
        <taxon>Endopterygota</taxon>
        <taxon>Coleoptera</taxon>
        <taxon>Polyphaga</taxon>
        <taxon>Scarabaeiformia</taxon>
        <taxon>Scarabaeidae</taxon>
        <taxon>Rutelinae</taxon>
        <taxon>Popillia</taxon>
    </lineage>
</organism>
<dbReference type="InterPro" id="IPR000834">
    <property type="entry name" value="Peptidase_M14"/>
</dbReference>
<dbReference type="SMART" id="SM00631">
    <property type="entry name" value="Zn_pept"/>
    <property type="match status" value="1"/>
</dbReference>
<evidence type="ECO:0000256" key="6">
    <source>
        <dbReference type="ARBA" id="ARBA00022729"/>
    </source>
</evidence>
<dbReference type="PROSITE" id="PS52035">
    <property type="entry name" value="PEPTIDASE_M14"/>
    <property type="match status" value="1"/>
</dbReference>
<sequence length="340" mass="39675">MSRKRKSRLIKNAYAFFYYRFPRYREIECYLRMLAQQFPKKVRVERIGETIQGRDIHMIIISRNLKKPQNCVLIEAGIHAREWITISTALIFIDHLIRIPRLSSTMDFYIIPCLNPDGYEYSHVEDRLWRKNMNTNQTEVKECQGVDLNRNFPFMFGRHPGSSKDRSSFMYHGKYALSEPESKALANTFCRYRKLIKLFISLHCHGNLIMFPWGYTEHPIEDRCDLVDCGFACKQAMKKESGIDRGFKIGSISKLMYYTSGSTTDYARGCHNIKFAYTIELQSGGKSGFTHSTRKIVEIGTEVVTGIGAMARFVHKYYKKKDNPTKPKCITTKCKRPKTW</sequence>
<evidence type="ECO:0000256" key="9">
    <source>
        <dbReference type="ARBA" id="ARBA00023049"/>
    </source>
</evidence>
<dbReference type="Proteomes" id="UP001458880">
    <property type="component" value="Unassembled WGS sequence"/>
</dbReference>
<feature type="active site" description="Proton donor/acceptor" evidence="10">
    <location>
        <position position="280"/>
    </location>
</feature>
<dbReference type="AlphaFoldDB" id="A0AAW1MF61"/>
<evidence type="ECO:0000259" key="11">
    <source>
        <dbReference type="PROSITE" id="PS52035"/>
    </source>
</evidence>
<dbReference type="FunFam" id="3.40.630.10:FF:000084">
    <property type="entry name" value="Carboxypeptidase B2"/>
    <property type="match status" value="1"/>
</dbReference>
<evidence type="ECO:0000256" key="2">
    <source>
        <dbReference type="ARBA" id="ARBA00005988"/>
    </source>
</evidence>
<dbReference type="PANTHER" id="PTHR11705">
    <property type="entry name" value="PROTEASE FAMILY M14 CARBOXYPEPTIDASE A,B"/>
    <property type="match status" value="1"/>
</dbReference>
<dbReference type="GO" id="GO:0006508">
    <property type="term" value="P:proteolysis"/>
    <property type="evidence" value="ECO:0007669"/>
    <property type="project" value="UniProtKB-KW"/>
</dbReference>
<comment type="similarity">
    <text evidence="2 10">Belongs to the peptidase M14 family.</text>
</comment>
<keyword evidence="6" id="KW-0732">Signal</keyword>
<dbReference type="Pfam" id="PF00246">
    <property type="entry name" value="Peptidase_M14"/>
    <property type="match status" value="1"/>
</dbReference>
<evidence type="ECO:0000256" key="3">
    <source>
        <dbReference type="ARBA" id="ARBA00022645"/>
    </source>
</evidence>
<comment type="cofactor">
    <cofactor evidence="1">
        <name>Zn(2+)</name>
        <dbReference type="ChEBI" id="CHEBI:29105"/>
    </cofactor>
</comment>
<keyword evidence="5" id="KW-0479">Metal-binding</keyword>
<comment type="caution">
    <text evidence="12">The sequence shown here is derived from an EMBL/GenBank/DDBJ whole genome shotgun (WGS) entry which is preliminary data.</text>
</comment>
<evidence type="ECO:0000256" key="5">
    <source>
        <dbReference type="ARBA" id="ARBA00022723"/>
    </source>
</evidence>
<protein>
    <submittedName>
        <fullName evidence="12">Zinc carboxypeptidase</fullName>
    </submittedName>
</protein>
<dbReference type="PRINTS" id="PR00765">
    <property type="entry name" value="CRBOXYPTASEA"/>
</dbReference>
<evidence type="ECO:0000256" key="10">
    <source>
        <dbReference type="PROSITE-ProRule" id="PRU01379"/>
    </source>
</evidence>
<reference evidence="12 13" key="1">
    <citation type="journal article" date="2024" name="BMC Genomics">
        <title>De novo assembly and annotation of Popillia japonica's genome with initial clues to its potential as an invasive pest.</title>
        <authorList>
            <person name="Cucini C."/>
            <person name="Boschi S."/>
            <person name="Funari R."/>
            <person name="Cardaioli E."/>
            <person name="Iannotti N."/>
            <person name="Marturano G."/>
            <person name="Paoli F."/>
            <person name="Bruttini M."/>
            <person name="Carapelli A."/>
            <person name="Frati F."/>
            <person name="Nardi F."/>
        </authorList>
    </citation>
    <scope>NUCLEOTIDE SEQUENCE [LARGE SCALE GENOMIC DNA]</scope>
    <source>
        <strain evidence="12">DMR45628</strain>
    </source>
</reference>
<dbReference type="GO" id="GO:0004181">
    <property type="term" value="F:metallocarboxypeptidase activity"/>
    <property type="evidence" value="ECO:0007669"/>
    <property type="project" value="InterPro"/>
</dbReference>
<name>A0AAW1MF61_POPJA</name>
<keyword evidence="9" id="KW-0482">Metalloprotease</keyword>
<accession>A0AAW1MF61</accession>
<keyword evidence="3 12" id="KW-0121">Carboxypeptidase</keyword>
<feature type="domain" description="Peptidase M14" evidence="11">
    <location>
        <begin position="17"/>
        <end position="314"/>
    </location>
</feature>
<dbReference type="GO" id="GO:0005615">
    <property type="term" value="C:extracellular space"/>
    <property type="evidence" value="ECO:0007669"/>
    <property type="project" value="TreeGrafter"/>
</dbReference>
<evidence type="ECO:0000256" key="1">
    <source>
        <dbReference type="ARBA" id="ARBA00001947"/>
    </source>
</evidence>
<keyword evidence="13" id="KW-1185">Reference proteome</keyword>
<dbReference type="GO" id="GO:0008270">
    <property type="term" value="F:zinc ion binding"/>
    <property type="evidence" value="ECO:0007669"/>
    <property type="project" value="InterPro"/>
</dbReference>
<keyword evidence="4" id="KW-0645">Protease</keyword>
<proteinExistence type="inferred from homology"/>
<evidence type="ECO:0000256" key="8">
    <source>
        <dbReference type="ARBA" id="ARBA00022833"/>
    </source>
</evidence>
<evidence type="ECO:0000313" key="12">
    <source>
        <dbReference type="EMBL" id="KAK9744816.1"/>
    </source>
</evidence>
<keyword evidence="8" id="KW-0862">Zinc</keyword>
<dbReference type="Gene3D" id="3.40.630.10">
    <property type="entry name" value="Zn peptidases"/>
    <property type="match status" value="1"/>
</dbReference>
<keyword evidence="7" id="KW-0378">Hydrolase</keyword>
<evidence type="ECO:0000313" key="13">
    <source>
        <dbReference type="Proteomes" id="UP001458880"/>
    </source>
</evidence>
<evidence type="ECO:0000256" key="4">
    <source>
        <dbReference type="ARBA" id="ARBA00022670"/>
    </source>
</evidence>
<gene>
    <name evidence="12" type="ORF">QE152_g7446</name>
</gene>
<dbReference type="SUPFAM" id="SSF53187">
    <property type="entry name" value="Zn-dependent exopeptidases"/>
    <property type="match status" value="1"/>
</dbReference>